<keyword evidence="5" id="KW-1185">Reference proteome</keyword>
<dbReference type="SMART" id="SM00606">
    <property type="entry name" value="CBD_IV"/>
    <property type="match status" value="2"/>
</dbReference>
<dbReference type="SUPFAM" id="SSF49785">
    <property type="entry name" value="Galactose-binding domain-like"/>
    <property type="match status" value="3"/>
</dbReference>
<dbReference type="Gene3D" id="2.160.20.10">
    <property type="entry name" value="Single-stranded right-handed beta-helix, Pectin lyase-like"/>
    <property type="match status" value="1"/>
</dbReference>
<organism evidence="4 5">
    <name type="scientific">Saccharothrix lopnurensis</name>
    <dbReference type="NCBI Taxonomy" id="1670621"/>
    <lineage>
        <taxon>Bacteria</taxon>
        <taxon>Bacillati</taxon>
        <taxon>Actinomycetota</taxon>
        <taxon>Actinomycetes</taxon>
        <taxon>Pseudonocardiales</taxon>
        <taxon>Pseudonocardiaceae</taxon>
        <taxon>Saccharothrix</taxon>
    </lineage>
</organism>
<name>A0ABW1P855_9PSEU</name>
<feature type="signal peptide" evidence="2">
    <location>
        <begin position="1"/>
        <end position="33"/>
    </location>
</feature>
<sequence>MLSRSTPKTGLAVLATVLMTAGLITLWSSAAPAAPVTLEAESAALSGGARVETEHAGGTGSGYVGGFTDANRGTARITFTTTATAGPNSLTLRYANGTGSTRTLTLTVNGSARQLPLPATAGWASWGTATASVALNAGGNTIAVAYGSGDSGNVNLDHLALDPTPVATGTLEAESATLSGGARVETEHAGGTGTGYVGGFTDANRGTARATFTTAATAGPNSLTLRYANGTGSTRTLTLTVNGAARQVSLPTTASWSTWGEVTTSVALTAGSNTVAVAYGDSDSGNVNLDHVRLTTAPTTTTTPGQPGPAGSYELETAFTAGGATTTTSPAGATGAGSVVLPGVGALVTRTVNQAGAGTATVTLRYTNPASSARTITLYANGIRQRQLSLPAGGGWQTTTHQLALRTGLNLIGYRVVAGDTGGVQLDHVTVTNTRGLAQRGATVPYTTHEAEAGAGNGTRISGRAYTTEAAEASGRAAVKLTGTGRHVEITLTAPANAVTVRAGLPDSAAGTGTTAPLAVYADGAKVRDLALTSKYSWMYGPYPFAGAPGGERPHRYFDDARALLPRTYPAGTVLRFAKDTDATPYITVDLIDTELVDPAFTAPAGYVDVTAHGARPNDGVDDTAALRAAVSAARGTATRGVWIPAGTFSVPGLITFSGVDLRGAGPWHTVLQGSNRRGGFYVNGGDAQLADLTFDGDVTTRDPDGAPNSDAFVEGEFGTGSLVFNVATNHAKVGLWVKAANGLHVVGARIRNTMADGVNVNGETANVRVEQSSFRNTGDDALAMWSWESAGTVSRSVFAFNTVALPVLANGVAIYGGTDNRAEDNLISDTVFNGSGVMVSTWHASKPFGGTTAIQRNTLTRTGSRHWDWHTHTGAVWLFAERADITGAVVLRDLQVDDSSYHGLLLSWQRAIGDLTVGNVRINGTGGATDSFDDGAGTVTNANSNGMHFDQVTGTGRFDDVVVSGVRGAGSQALVNVGNTFTVQRGAGNSGW</sequence>
<reference evidence="5" key="1">
    <citation type="journal article" date="2019" name="Int. J. Syst. Evol. Microbiol.">
        <title>The Global Catalogue of Microorganisms (GCM) 10K type strain sequencing project: providing services to taxonomists for standard genome sequencing and annotation.</title>
        <authorList>
            <consortium name="The Broad Institute Genomics Platform"/>
            <consortium name="The Broad Institute Genome Sequencing Center for Infectious Disease"/>
            <person name="Wu L."/>
            <person name="Ma J."/>
        </authorList>
    </citation>
    <scope>NUCLEOTIDE SEQUENCE [LARGE SCALE GENOMIC DNA]</scope>
    <source>
        <strain evidence="5">CGMCC 4.7246</strain>
    </source>
</reference>
<proteinExistence type="predicted"/>
<evidence type="ECO:0000313" key="4">
    <source>
        <dbReference type="EMBL" id="MFC6091265.1"/>
    </source>
</evidence>
<dbReference type="InterPro" id="IPR055149">
    <property type="entry name" value="Agl_cat_D2"/>
</dbReference>
<dbReference type="PANTHER" id="PTHR43863">
    <property type="entry name" value="HYDROLASE, PUTATIVE (AFU_ORTHOLOGUE AFUA_1G03140)-RELATED"/>
    <property type="match status" value="1"/>
</dbReference>
<dbReference type="PANTHER" id="PTHR43863:SF2">
    <property type="entry name" value="MALTASE-GLUCOAMYLASE"/>
    <property type="match status" value="1"/>
</dbReference>
<dbReference type="InterPro" id="IPR012334">
    <property type="entry name" value="Pectin_lyas_fold"/>
</dbReference>
<feature type="chain" id="PRO_5045771516" evidence="2">
    <location>
        <begin position="34"/>
        <end position="993"/>
    </location>
</feature>
<dbReference type="Pfam" id="PF16990">
    <property type="entry name" value="CBM_35"/>
    <property type="match status" value="2"/>
</dbReference>
<comment type="caution">
    <text evidence="4">The sequence shown here is derived from an EMBL/GenBank/DDBJ whole genome shotgun (WGS) entry which is preliminary data.</text>
</comment>
<feature type="domain" description="CBM6" evidence="3">
    <location>
        <begin position="36"/>
        <end position="162"/>
    </location>
</feature>
<evidence type="ECO:0000259" key="3">
    <source>
        <dbReference type="PROSITE" id="PS51175"/>
    </source>
</evidence>
<dbReference type="CDD" id="cd14490">
    <property type="entry name" value="CBM6-CBM35-CBM36_like_1"/>
    <property type="match status" value="1"/>
</dbReference>
<dbReference type="InterPro" id="IPR033801">
    <property type="entry name" value="CBM6-CBM35-CBM36-like_1"/>
</dbReference>
<evidence type="ECO:0000313" key="5">
    <source>
        <dbReference type="Proteomes" id="UP001596220"/>
    </source>
</evidence>
<protein>
    <submittedName>
        <fullName evidence="4">Carbohydrate-binding protein</fullName>
    </submittedName>
</protein>
<dbReference type="SUPFAM" id="SSF51126">
    <property type="entry name" value="Pectin lyase-like"/>
    <property type="match status" value="1"/>
</dbReference>
<dbReference type="CDD" id="cd04083">
    <property type="entry name" value="CBM35_Lmo2446-like"/>
    <property type="match status" value="1"/>
</dbReference>
<dbReference type="Pfam" id="PF22816">
    <property type="entry name" value="CatAgl_D2"/>
    <property type="match status" value="1"/>
</dbReference>
<evidence type="ECO:0000256" key="2">
    <source>
        <dbReference type="SAM" id="SignalP"/>
    </source>
</evidence>
<dbReference type="InterPro" id="IPR011050">
    <property type="entry name" value="Pectin_lyase_fold/virulence"/>
</dbReference>
<evidence type="ECO:0000256" key="1">
    <source>
        <dbReference type="ARBA" id="ARBA00022729"/>
    </source>
</evidence>
<feature type="domain" description="CBM6" evidence="3">
    <location>
        <begin position="169"/>
        <end position="295"/>
    </location>
</feature>
<dbReference type="Pfam" id="PF22815">
    <property type="entry name" value="CatAgl_D1"/>
    <property type="match status" value="1"/>
</dbReference>
<keyword evidence="1 2" id="KW-0732">Signal</keyword>
<dbReference type="Proteomes" id="UP001596220">
    <property type="component" value="Unassembled WGS sequence"/>
</dbReference>
<feature type="domain" description="CBM6" evidence="3">
    <location>
        <begin position="311"/>
        <end position="432"/>
    </location>
</feature>
<dbReference type="PROSITE" id="PS51175">
    <property type="entry name" value="CBM6"/>
    <property type="match status" value="3"/>
</dbReference>
<dbReference type="InterPro" id="IPR005084">
    <property type="entry name" value="CBM6"/>
</dbReference>
<accession>A0ABW1P855</accession>
<dbReference type="InterPro" id="IPR008979">
    <property type="entry name" value="Galactose-bd-like_sf"/>
</dbReference>
<dbReference type="Gene3D" id="2.60.120.260">
    <property type="entry name" value="Galactose-binding domain-like"/>
    <property type="match status" value="4"/>
</dbReference>
<dbReference type="InterPro" id="IPR006626">
    <property type="entry name" value="PbH1"/>
</dbReference>
<dbReference type="RefSeq" id="WP_380637466.1">
    <property type="nucleotide sequence ID" value="NZ_JBHSQO010000017.1"/>
</dbReference>
<gene>
    <name evidence="4" type="ORF">ACFP3R_18475</name>
</gene>
<dbReference type="EMBL" id="JBHSQO010000017">
    <property type="protein sequence ID" value="MFC6091265.1"/>
    <property type="molecule type" value="Genomic_DNA"/>
</dbReference>
<dbReference type="InterPro" id="IPR051816">
    <property type="entry name" value="Glycosyl_Hydrolase_31"/>
</dbReference>
<dbReference type="InterPro" id="IPR006584">
    <property type="entry name" value="Cellulose-bd_IV"/>
</dbReference>
<dbReference type="SMART" id="SM00710">
    <property type="entry name" value="PbH1"/>
    <property type="match status" value="5"/>
</dbReference>